<proteinExistence type="predicted"/>
<feature type="region of interest" description="Disordered" evidence="1">
    <location>
        <begin position="46"/>
        <end position="79"/>
    </location>
</feature>
<dbReference type="SMART" id="SM00028">
    <property type="entry name" value="TPR"/>
    <property type="match status" value="4"/>
</dbReference>
<dbReference type="Gene3D" id="1.25.40.10">
    <property type="entry name" value="Tetratricopeptide repeat domain"/>
    <property type="match status" value="2"/>
</dbReference>
<dbReference type="InterPro" id="IPR011990">
    <property type="entry name" value="TPR-like_helical_dom_sf"/>
</dbReference>
<dbReference type="EMBL" id="CP040871">
    <property type="protein sequence ID" value="QDA57359.1"/>
    <property type="molecule type" value="Genomic_DNA"/>
</dbReference>
<keyword evidence="4" id="KW-1185">Reference proteome</keyword>
<feature type="chain" id="PRO_5022834448" evidence="2">
    <location>
        <begin position="29"/>
        <end position="376"/>
    </location>
</feature>
<protein>
    <submittedName>
        <fullName evidence="3">Uncharacterized protein</fullName>
    </submittedName>
</protein>
<evidence type="ECO:0000256" key="1">
    <source>
        <dbReference type="SAM" id="MobiDB-lite"/>
    </source>
</evidence>
<dbReference type="OrthoDB" id="5964849at2"/>
<keyword evidence="2" id="KW-0732">Signal</keyword>
<feature type="signal peptide" evidence="2">
    <location>
        <begin position="1"/>
        <end position="28"/>
    </location>
</feature>
<reference evidence="3 4" key="1">
    <citation type="submission" date="2019-06" db="EMBL/GenBank/DDBJ databases">
        <title>Thermomonas aquatica sp. nov., isolated from an industrial wastewater treatment plant.</title>
        <authorList>
            <person name="Jeon J.H."/>
            <person name="Park D.-S."/>
        </authorList>
    </citation>
    <scope>NUCLEOTIDE SEQUENCE [LARGE SCALE GENOMIC DNA]</scope>
    <source>
        <strain evidence="3 4">SY21</strain>
    </source>
</reference>
<dbReference type="AlphaFoldDB" id="A0A5B7ZRJ9"/>
<evidence type="ECO:0000313" key="4">
    <source>
        <dbReference type="Proteomes" id="UP000308149"/>
    </source>
</evidence>
<sequence>MTRFAHRPLFVALAGALALATVAPVAHAQQDKGTPTMREQRAKRMAELGKGKEEAKQPEQKPAQYPNATRVSPDAKASGKTVKQLEALQDLYVKQDMAGVIAKAEQVAALPAAGAYEKSFAYSMAGNAAADLDDQVKAADYFKKAVDANGLDNDSHFNTLFNLAVIQFGNEKYADALATIDRFLAETKSEDPKHAAFRAGILANLGRNEEAAVIYKDLVAKNPADKRILMNAVAALQGADKFDQANVLLEDAYKRGMLSESRELRALYVGYMNAQRWDDAKKVIEEGLGKGILQAGPDLARDYQVLAQNAYVDDKIALAIELYGKAAPMAADGEAYLNLAKVLEYSGKKADAKAAAQKALDKGVKKPDEAKNILSR</sequence>
<gene>
    <name evidence="3" type="ORF">FHQ07_08555</name>
</gene>
<dbReference type="Proteomes" id="UP000308149">
    <property type="component" value="Chromosome"/>
</dbReference>
<evidence type="ECO:0000313" key="3">
    <source>
        <dbReference type="EMBL" id="QDA57359.1"/>
    </source>
</evidence>
<dbReference type="InterPro" id="IPR019734">
    <property type="entry name" value="TPR_rpt"/>
</dbReference>
<evidence type="ECO:0000256" key="2">
    <source>
        <dbReference type="SAM" id="SignalP"/>
    </source>
</evidence>
<dbReference type="KEGG" id="thes:FHQ07_08555"/>
<name>A0A5B7ZRJ9_9GAMM</name>
<organism evidence="3 4">
    <name type="scientific">Thermomonas aquatica</name>
    <dbReference type="NCBI Taxonomy" id="2202149"/>
    <lineage>
        <taxon>Bacteria</taxon>
        <taxon>Pseudomonadati</taxon>
        <taxon>Pseudomonadota</taxon>
        <taxon>Gammaproteobacteria</taxon>
        <taxon>Lysobacterales</taxon>
        <taxon>Lysobacteraceae</taxon>
        <taxon>Thermomonas</taxon>
    </lineage>
</organism>
<feature type="compositionally biased region" description="Basic and acidic residues" evidence="1">
    <location>
        <begin position="46"/>
        <end position="59"/>
    </location>
</feature>
<accession>A0A5B7ZRJ9</accession>
<dbReference type="RefSeq" id="WP_139716410.1">
    <property type="nucleotide sequence ID" value="NZ_CP040871.1"/>
</dbReference>
<dbReference type="SUPFAM" id="SSF48452">
    <property type="entry name" value="TPR-like"/>
    <property type="match status" value="2"/>
</dbReference>